<evidence type="ECO:0000256" key="1">
    <source>
        <dbReference type="SAM" id="MobiDB-lite"/>
    </source>
</evidence>
<protein>
    <submittedName>
        <fullName evidence="2">Uncharacterized protein</fullName>
    </submittedName>
</protein>
<name>A0A3S5A2X2_9PLAT</name>
<feature type="region of interest" description="Disordered" evidence="1">
    <location>
        <begin position="354"/>
        <end position="373"/>
    </location>
</feature>
<dbReference type="AlphaFoldDB" id="A0A3S5A2X2"/>
<dbReference type="EMBL" id="CAAALY010018232">
    <property type="protein sequence ID" value="VEL13582.1"/>
    <property type="molecule type" value="Genomic_DNA"/>
</dbReference>
<feature type="region of interest" description="Disordered" evidence="1">
    <location>
        <begin position="37"/>
        <end position="68"/>
    </location>
</feature>
<proteinExistence type="predicted"/>
<keyword evidence="3" id="KW-1185">Reference proteome</keyword>
<evidence type="ECO:0000313" key="3">
    <source>
        <dbReference type="Proteomes" id="UP000784294"/>
    </source>
</evidence>
<organism evidence="2 3">
    <name type="scientific">Protopolystoma xenopodis</name>
    <dbReference type="NCBI Taxonomy" id="117903"/>
    <lineage>
        <taxon>Eukaryota</taxon>
        <taxon>Metazoa</taxon>
        <taxon>Spiralia</taxon>
        <taxon>Lophotrochozoa</taxon>
        <taxon>Platyhelminthes</taxon>
        <taxon>Monogenea</taxon>
        <taxon>Polyopisthocotylea</taxon>
        <taxon>Polystomatidea</taxon>
        <taxon>Polystomatidae</taxon>
        <taxon>Protopolystoma</taxon>
    </lineage>
</organism>
<dbReference type="Proteomes" id="UP000784294">
    <property type="component" value="Unassembled WGS sequence"/>
</dbReference>
<sequence>MLNSELPKINTYDYPSVSTGSLLPSIPSIEALSSVSCPPSLEPEYRKSPNPEPHPYIVSPLTDGTELDADHTTITGTLYNPARTPINLLASALDCTTKDLLTSIPTVSTLYTTAKQSDTSEHQSPACERFGPYMDATSAISIYDPTTCICSRPGQQLISKSGGYKELPFTKTEDLIDASSAALSPKFHYKTFNRTEKRSSDMLTICPTIEIAALRRHSLPLEPIVSGLNLLSRTGSPQPVNAIANFINPGPHQAMPSISLTGHLRDIRTPTELITSDLRRPVSLIPAKIATRLPRRSSLPISTVSQAIPAAQSSCRLEAAAVSGQLACGVTFTIGSTSLWQMNMTDFSTIMDTRAQSKLPRQRRSGPEGRINRGAVMRAFPVPPAWSAREVSPGGQFTDNPTSSPTITAADCVGSCITASVTATNIAKAGLDMESARLPPIALVLARAGRRGSAPLLITPKCSTTSGDQ</sequence>
<gene>
    <name evidence="2" type="ORF">PXEA_LOCUS7022</name>
</gene>
<reference evidence="2" key="1">
    <citation type="submission" date="2018-11" db="EMBL/GenBank/DDBJ databases">
        <authorList>
            <consortium name="Pathogen Informatics"/>
        </authorList>
    </citation>
    <scope>NUCLEOTIDE SEQUENCE</scope>
</reference>
<comment type="caution">
    <text evidence="2">The sequence shown here is derived from an EMBL/GenBank/DDBJ whole genome shotgun (WGS) entry which is preliminary data.</text>
</comment>
<accession>A0A3S5A2X2</accession>
<evidence type="ECO:0000313" key="2">
    <source>
        <dbReference type="EMBL" id="VEL13582.1"/>
    </source>
</evidence>